<organism evidence="2">
    <name type="scientific">uncultured Gemmatimonadaceae bacterium</name>
    <dbReference type="NCBI Taxonomy" id="246130"/>
    <lineage>
        <taxon>Bacteria</taxon>
        <taxon>Pseudomonadati</taxon>
        <taxon>Gemmatimonadota</taxon>
        <taxon>Gemmatimonadia</taxon>
        <taxon>Gemmatimonadales</taxon>
        <taxon>Gemmatimonadaceae</taxon>
        <taxon>environmental samples</taxon>
    </lineage>
</organism>
<dbReference type="Gene3D" id="1.10.10.60">
    <property type="entry name" value="Homeodomain-like"/>
    <property type="match status" value="1"/>
</dbReference>
<protein>
    <submittedName>
        <fullName evidence="2">Regulator of carotenoid biosynthesis Transcriptional regulator, PpsR</fullName>
    </submittedName>
</protein>
<dbReference type="AlphaFoldDB" id="A0A6J4K1C1"/>
<dbReference type="SUPFAM" id="SSF46689">
    <property type="entry name" value="Homeodomain-like"/>
    <property type="match status" value="1"/>
</dbReference>
<name>A0A6J4K1C1_9BACT</name>
<dbReference type="Gene3D" id="1.20.5.430">
    <property type="match status" value="1"/>
</dbReference>
<dbReference type="InterPro" id="IPR013656">
    <property type="entry name" value="PAS_4"/>
</dbReference>
<dbReference type="PROSITE" id="PS50112">
    <property type="entry name" value="PAS"/>
    <property type="match status" value="1"/>
</dbReference>
<dbReference type="Pfam" id="PF00989">
    <property type="entry name" value="PAS"/>
    <property type="match status" value="1"/>
</dbReference>
<reference evidence="2" key="1">
    <citation type="submission" date="2020-02" db="EMBL/GenBank/DDBJ databases">
        <authorList>
            <person name="Meier V. D."/>
        </authorList>
    </citation>
    <scope>NUCLEOTIDE SEQUENCE</scope>
    <source>
        <strain evidence="2">AVDCRST_MAG11</strain>
    </source>
</reference>
<dbReference type="Pfam" id="PF13188">
    <property type="entry name" value="PAS_8"/>
    <property type="match status" value="1"/>
</dbReference>
<dbReference type="InterPro" id="IPR011785">
    <property type="entry name" value="Tscrpt_reg_PpsR-CrtJ"/>
</dbReference>
<evidence type="ECO:0000259" key="1">
    <source>
        <dbReference type="PROSITE" id="PS50112"/>
    </source>
</evidence>
<dbReference type="SMART" id="SM00091">
    <property type="entry name" value="PAS"/>
    <property type="match status" value="2"/>
</dbReference>
<proteinExistence type="predicted"/>
<dbReference type="PANTHER" id="PTHR44757:SF2">
    <property type="entry name" value="BIOFILM ARCHITECTURE MAINTENANCE PROTEIN MBAA"/>
    <property type="match status" value="1"/>
</dbReference>
<dbReference type="Pfam" id="PF08448">
    <property type="entry name" value="PAS_4"/>
    <property type="match status" value="1"/>
</dbReference>
<dbReference type="InterPro" id="IPR009057">
    <property type="entry name" value="Homeodomain-like_sf"/>
</dbReference>
<dbReference type="EMBL" id="CADCTU010000055">
    <property type="protein sequence ID" value="CAA9292619.1"/>
    <property type="molecule type" value="Genomic_DNA"/>
</dbReference>
<dbReference type="InterPro" id="IPR013767">
    <property type="entry name" value="PAS_fold"/>
</dbReference>
<evidence type="ECO:0000313" key="2">
    <source>
        <dbReference type="EMBL" id="CAA9292619.1"/>
    </source>
</evidence>
<accession>A0A6J4K1C1</accession>
<dbReference type="Gene3D" id="3.30.450.20">
    <property type="entry name" value="PAS domain"/>
    <property type="match status" value="3"/>
</dbReference>
<dbReference type="SUPFAM" id="SSF55785">
    <property type="entry name" value="PYP-like sensor domain (PAS domain)"/>
    <property type="match status" value="2"/>
</dbReference>
<dbReference type="CDD" id="cd00130">
    <property type="entry name" value="PAS"/>
    <property type="match status" value="1"/>
</dbReference>
<dbReference type="GO" id="GO:0043565">
    <property type="term" value="F:sequence-specific DNA binding"/>
    <property type="evidence" value="ECO:0007669"/>
    <property type="project" value="InterPro"/>
</dbReference>
<sequence length="478" mass="51363">MTPARKPVPPDPAALSNVPSESAATLLTMTGDVTLVLDSAAVVQKLAFGSGDVAIEDSDRWVGMRWIDTVTTESRPKVEQILREVAATGASRRRQVNHPTAGGPDVPVSYTAVRLGEHGEIVVVGRDLRIVSSLQLRLVETQQAMERDYWRMRHVETRYRLLFQFSSDAILVVDASTLRILDTNAAAADLLGMPADRVIGKTFPIGISGPSERAVNDLLATARATGRADGAVRVAGVQRDVALSASCFRQDSATLFLLRFAPQPGVQHDTLARPSAQLLELIETAPDAVAVTDLDGVVQSANRAFLDLAQLTSATQAVGRSISDWVGRPGADLGVFLTTLRKHGAVRLVATGARGEHGMPSEVEVSATWIPHGQSPCIGFIIRDVGRRVASGPQGARDLTRAVEQLTGLVGRMAMRDLIRDTTDLVERHFIDAALELTDHNRTAAAEVLGLSRQSLYVKLRRHGLLSPDEPTSDQAAS</sequence>
<dbReference type="InterPro" id="IPR052155">
    <property type="entry name" value="Biofilm_reg_signaling"/>
</dbReference>
<dbReference type="NCBIfam" id="TIGR00229">
    <property type="entry name" value="sensory_box"/>
    <property type="match status" value="2"/>
</dbReference>
<dbReference type="InterPro" id="IPR000014">
    <property type="entry name" value="PAS"/>
</dbReference>
<dbReference type="PRINTS" id="PR01590">
    <property type="entry name" value="HTHFIS"/>
</dbReference>
<dbReference type="GO" id="GO:0006355">
    <property type="term" value="P:regulation of DNA-templated transcription"/>
    <property type="evidence" value="ECO:0007669"/>
    <property type="project" value="InterPro"/>
</dbReference>
<dbReference type="InterPro" id="IPR035965">
    <property type="entry name" value="PAS-like_dom_sf"/>
</dbReference>
<dbReference type="PANTHER" id="PTHR44757">
    <property type="entry name" value="DIGUANYLATE CYCLASE DGCP"/>
    <property type="match status" value="1"/>
</dbReference>
<dbReference type="NCBIfam" id="TIGR02040">
    <property type="entry name" value="PpsR-CrtJ"/>
    <property type="match status" value="1"/>
</dbReference>
<gene>
    <name evidence="2" type="ORF">AVDCRST_MAG11-226</name>
</gene>
<dbReference type="Pfam" id="PF02954">
    <property type="entry name" value="HTH_8"/>
    <property type="match status" value="1"/>
</dbReference>
<dbReference type="InterPro" id="IPR002197">
    <property type="entry name" value="HTH_Fis"/>
</dbReference>
<feature type="domain" description="PAS" evidence="1">
    <location>
        <begin position="155"/>
        <end position="213"/>
    </location>
</feature>